<accession>E3J8E0</accession>
<dbReference type="Pfam" id="PF13411">
    <property type="entry name" value="MerR_1"/>
    <property type="match status" value="1"/>
</dbReference>
<dbReference type="Gene3D" id="1.10.1660.10">
    <property type="match status" value="1"/>
</dbReference>
<evidence type="ECO:0000259" key="2">
    <source>
        <dbReference type="PROSITE" id="PS50937"/>
    </source>
</evidence>
<proteinExistence type="predicted"/>
<gene>
    <name evidence="3" type="ordered locus">FraEuI1c_6497</name>
</gene>
<organism evidence="3 4">
    <name type="scientific">Pseudofrankia inefficax (strain DSM 45817 / CECT 9037 / DDB 130130 / EuI1c)</name>
    <name type="common">Frankia inefficax</name>
    <dbReference type="NCBI Taxonomy" id="298654"/>
    <lineage>
        <taxon>Bacteria</taxon>
        <taxon>Bacillati</taxon>
        <taxon>Actinomycetota</taxon>
        <taxon>Actinomycetes</taxon>
        <taxon>Frankiales</taxon>
        <taxon>Frankiaceae</taxon>
        <taxon>Pseudofrankia</taxon>
    </lineage>
</organism>
<keyword evidence="4" id="KW-1185">Reference proteome</keyword>
<dbReference type="Proteomes" id="UP000002484">
    <property type="component" value="Chromosome"/>
</dbReference>
<reference evidence="3 4" key="1">
    <citation type="submission" date="2010-10" db="EMBL/GenBank/DDBJ databases">
        <title>Complete sequence of Frankia sp. EuI1c.</title>
        <authorList>
            <consortium name="US DOE Joint Genome Institute"/>
            <person name="Lucas S."/>
            <person name="Copeland A."/>
            <person name="Lapidus A."/>
            <person name="Cheng J.-F."/>
            <person name="Bruce D."/>
            <person name="Goodwin L."/>
            <person name="Pitluck S."/>
            <person name="Chertkov O."/>
            <person name="Detter J.C."/>
            <person name="Han C."/>
            <person name="Tapia R."/>
            <person name="Land M."/>
            <person name="Hauser L."/>
            <person name="Jeffries C."/>
            <person name="Kyrpides N."/>
            <person name="Ivanova N."/>
            <person name="Mikhailova N."/>
            <person name="Beauchemin N."/>
            <person name="Sen A."/>
            <person name="Sur S.A."/>
            <person name="Gtari M."/>
            <person name="Wall L."/>
            <person name="Tisa L."/>
            <person name="Woyke T."/>
        </authorList>
    </citation>
    <scope>NUCLEOTIDE SEQUENCE [LARGE SCALE GENOMIC DNA]</scope>
    <source>
        <strain evidence="4">DSM 45817 / CECT 9037 / EuI1c</strain>
    </source>
</reference>
<dbReference type="GO" id="GO:0006355">
    <property type="term" value="P:regulation of DNA-templated transcription"/>
    <property type="evidence" value="ECO:0007669"/>
    <property type="project" value="InterPro"/>
</dbReference>
<dbReference type="KEGG" id="fri:FraEuI1c_6497"/>
<feature type="region of interest" description="Disordered" evidence="1">
    <location>
        <begin position="85"/>
        <end position="116"/>
    </location>
</feature>
<evidence type="ECO:0000256" key="1">
    <source>
        <dbReference type="SAM" id="MobiDB-lite"/>
    </source>
</evidence>
<feature type="domain" description="HTH merR-type" evidence="2">
    <location>
        <begin position="15"/>
        <end position="83"/>
    </location>
</feature>
<name>E3J8E0_PSEI1</name>
<protein>
    <recommendedName>
        <fullName evidence="2">HTH merR-type domain-containing protein</fullName>
    </recommendedName>
</protein>
<evidence type="ECO:0000313" key="3">
    <source>
        <dbReference type="EMBL" id="ADP84474.1"/>
    </source>
</evidence>
<sequence length="127" mass="13538">MRSRHGKVDDLGYPAFGMGAAADLLDVEPAFLRALGHQGLLNSHRSQGGHRRDSRADLALAARAHEIVDDGHTVAATCRIALIERKSRPPAPSSSETAPGVGGGRRVPRRTGEQNMIVLVALRNESS</sequence>
<dbReference type="EMBL" id="CP002299">
    <property type="protein sequence ID" value="ADP84474.1"/>
    <property type="molecule type" value="Genomic_DNA"/>
</dbReference>
<dbReference type="STRING" id="298654.FraEuI1c_6497"/>
<evidence type="ECO:0000313" key="4">
    <source>
        <dbReference type="Proteomes" id="UP000002484"/>
    </source>
</evidence>
<dbReference type="InterPro" id="IPR000551">
    <property type="entry name" value="MerR-type_HTH_dom"/>
</dbReference>
<dbReference type="PROSITE" id="PS50937">
    <property type="entry name" value="HTH_MERR_2"/>
    <property type="match status" value="1"/>
</dbReference>
<dbReference type="eggNOG" id="COG0789">
    <property type="taxonomic scope" value="Bacteria"/>
</dbReference>
<dbReference type="InParanoid" id="E3J8E0"/>
<dbReference type="GO" id="GO:0003677">
    <property type="term" value="F:DNA binding"/>
    <property type="evidence" value="ECO:0007669"/>
    <property type="project" value="InterPro"/>
</dbReference>
<dbReference type="HOGENOM" id="CLU_1967328_0_0_11"/>
<dbReference type="AlphaFoldDB" id="E3J8E0"/>